<gene>
    <name evidence="2" type="ORF">PIB30_089143</name>
</gene>
<feature type="compositionally biased region" description="Low complexity" evidence="1">
    <location>
        <begin position="17"/>
        <end position="31"/>
    </location>
</feature>
<feature type="non-terminal residue" evidence="2">
    <location>
        <position position="96"/>
    </location>
</feature>
<dbReference type="Proteomes" id="UP001341840">
    <property type="component" value="Unassembled WGS sequence"/>
</dbReference>
<keyword evidence="3" id="KW-1185">Reference proteome</keyword>
<dbReference type="EMBL" id="JASCZI010092273">
    <property type="protein sequence ID" value="MED6152150.1"/>
    <property type="molecule type" value="Genomic_DNA"/>
</dbReference>
<sequence length="96" mass="10365">MVNSCNYGPASAPPSPSSSRSPSLHPLKSLSSSYNNHRLDLALMAPIEEEGEKVATAGVGAKISCFFAMNSKPNLKSILTASKMAEVEREEERKRK</sequence>
<name>A0ABU6TVB3_9FABA</name>
<organism evidence="2 3">
    <name type="scientific">Stylosanthes scabra</name>
    <dbReference type="NCBI Taxonomy" id="79078"/>
    <lineage>
        <taxon>Eukaryota</taxon>
        <taxon>Viridiplantae</taxon>
        <taxon>Streptophyta</taxon>
        <taxon>Embryophyta</taxon>
        <taxon>Tracheophyta</taxon>
        <taxon>Spermatophyta</taxon>
        <taxon>Magnoliopsida</taxon>
        <taxon>eudicotyledons</taxon>
        <taxon>Gunneridae</taxon>
        <taxon>Pentapetalae</taxon>
        <taxon>rosids</taxon>
        <taxon>fabids</taxon>
        <taxon>Fabales</taxon>
        <taxon>Fabaceae</taxon>
        <taxon>Papilionoideae</taxon>
        <taxon>50 kb inversion clade</taxon>
        <taxon>dalbergioids sensu lato</taxon>
        <taxon>Dalbergieae</taxon>
        <taxon>Pterocarpus clade</taxon>
        <taxon>Stylosanthes</taxon>
    </lineage>
</organism>
<feature type="region of interest" description="Disordered" evidence="1">
    <location>
        <begin position="1"/>
        <end position="31"/>
    </location>
</feature>
<evidence type="ECO:0000256" key="1">
    <source>
        <dbReference type="SAM" id="MobiDB-lite"/>
    </source>
</evidence>
<reference evidence="2 3" key="1">
    <citation type="journal article" date="2023" name="Plants (Basel)">
        <title>Bridging the Gap: Combining Genomics and Transcriptomics Approaches to Understand Stylosanthes scabra, an Orphan Legume from the Brazilian Caatinga.</title>
        <authorList>
            <person name="Ferreira-Neto J.R.C."/>
            <person name="da Silva M.D."/>
            <person name="Binneck E."/>
            <person name="de Melo N.F."/>
            <person name="da Silva R.H."/>
            <person name="de Melo A.L.T.M."/>
            <person name="Pandolfi V."/>
            <person name="Bustamante F.O."/>
            <person name="Brasileiro-Vidal A.C."/>
            <person name="Benko-Iseppon A.M."/>
        </authorList>
    </citation>
    <scope>NUCLEOTIDE SEQUENCE [LARGE SCALE GENOMIC DNA]</scope>
    <source>
        <tissue evidence="2">Leaves</tissue>
    </source>
</reference>
<evidence type="ECO:0000313" key="3">
    <source>
        <dbReference type="Proteomes" id="UP001341840"/>
    </source>
</evidence>
<proteinExistence type="predicted"/>
<comment type="caution">
    <text evidence="2">The sequence shown here is derived from an EMBL/GenBank/DDBJ whole genome shotgun (WGS) entry which is preliminary data.</text>
</comment>
<protein>
    <submittedName>
        <fullName evidence="2">Uncharacterized protein</fullName>
    </submittedName>
</protein>
<evidence type="ECO:0000313" key="2">
    <source>
        <dbReference type="EMBL" id="MED6152150.1"/>
    </source>
</evidence>
<accession>A0ABU6TVB3</accession>